<proteinExistence type="predicted"/>
<keyword evidence="1 3" id="KW-0853">WD repeat</keyword>
<evidence type="ECO:0000256" key="2">
    <source>
        <dbReference type="ARBA" id="ARBA00022737"/>
    </source>
</evidence>
<dbReference type="Gene3D" id="2.130.10.10">
    <property type="entry name" value="YVTN repeat-like/Quinoprotein amine dehydrogenase"/>
    <property type="match status" value="1"/>
</dbReference>
<dbReference type="SMART" id="SM00320">
    <property type="entry name" value="WD40"/>
    <property type="match status" value="2"/>
</dbReference>
<dbReference type="InterPro" id="IPR015943">
    <property type="entry name" value="WD40/YVTN_repeat-like_dom_sf"/>
</dbReference>
<evidence type="ECO:0000256" key="3">
    <source>
        <dbReference type="PROSITE-ProRule" id="PRU00221"/>
    </source>
</evidence>
<dbReference type="InterPro" id="IPR001680">
    <property type="entry name" value="WD40_rpt"/>
</dbReference>
<dbReference type="InterPro" id="IPR036322">
    <property type="entry name" value="WD40_repeat_dom_sf"/>
</dbReference>
<dbReference type="PANTHER" id="PTHR19879">
    <property type="entry name" value="TRANSCRIPTION INITIATION FACTOR TFIID"/>
    <property type="match status" value="1"/>
</dbReference>
<reference evidence="4" key="1">
    <citation type="submission" date="2020-01" db="EMBL/GenBank/DDBJ databases">
        <authorList>
            <consortium name="DOE Joint Genome Institute"/>
            <person name="Haridas S."/>
            <person name="Albert R."/>
            <person name="Binder M."/>
            <person name="Bloem J."/>
            <person name="Labutti K."/>
            <person name="Salamov A."/>
            <person name="Andreopoulos B."/>
            <person name="Baker S.E."/>
            <person name="Barry K."/>
            <person name="Bills G."/>
            <person name="Bluhm B.H."/>
            <person name="Cannon C."/>
            <person name="Castanera R."/>
            <person name="Culley D.E."/>
            <person name="Daum C."/>
            <person name="Ezra D."/>
            <person name="Gonzalez J.B."/>
            <person name="Henrissat B."/>
            <person name="Kuo A."/>
            <person name="Liang C."/>
            <person name="Lipzen A."/>
            <person name="Lutzoni F."/>
            <person name="Magnuson J."/>
            <person name="Mondo S."/>
            <person name="Nolan M."/>
            <person name="Ohm R."/>
            <person name="Pangilinan J."/>
            <person name="Park H.-J."/>
            <person name="Ramirez L."/>
            <person name="Alfaro M."/>
            <person name="Sun H."/>
            <person name="Tritt A."/>
            <person name="Yoshinaga Y."/>
            <person name="Zwiers L.-H."/>
            <person name="Turgeon B.G."/>
            <person name="Goodwin S.B."/>
            <person name="Spatafora J.W."/>
            <person name="Crous P.W."/>
            <person name="Grigoriev I.V."/>
        </authorList>
    </citation>
    <scope>NUCLEOTIDE SEQUENCE</scope>
    <source>
        <strain evidence="4">IPT5</strain>
    </source>
</reference>
<accession>A0A6A7AYU1</accession>
<name>A0A6A7AYU1_9PLEO</name>
<dbReference type="Proteomes" id="UP000799423">
    <property type="component" value="Unassembled WGS sequence"/>
</dbReference>
<dbReference type="PROSITE" id="PS00678">
    <property type="entry name" value="WD_REPEATS_1"/>
    <property type="match status" value="1"/>
</dbReference>
<feature type="repeat" description="WD" evidence="3">
    <location>
        <begin position="16"/>
        <end position="57"/>
    </location>
</feature>
<dbReference type="AlphaFoldDB" id="A0A6A7AYU1"/>
<evidence type="ECO:0000313" key="4">
    <source>
        <dbReference type="EMBL" id="KAF2847557.1"/>
    </source>
</evidence>
<keyword evidence="5" id="KW-1185">Reference proteome</keyword>
<dbReference type="EMBL" id="MU006324">
    <property type="protein sequence ID" value="KAF2847557.1"/>
    <property type="molecule type" value="Genomic_DNA"/>
</dbReference>
<keyword evidence="2" id="KW-0677">Repeat</keyword>
<dbReference type="PANTHER" id="PTHR19879:SF9">
    <property type="entry name" value="TRANSCRIPTION INITIATION FACTOR TFIID SUBUNIT 5"/>
    <property type="match status" value="1"/>
</dbReference>
<organism evidence="4 5">
    <name type="scientific">Plenodomus tracheiphilus IPT5</name>
    <dbReference type="NCBI Taxonomy" id="1408161"/>
    <lineage>
        <taxon>Eukaryota</taxon>
        <taxon>Fungi</taxon>
        <taxon>Dikarya</taxon>
        <taxon>Ascomycota</taxon>
        <taxon>Pezizomycotina</taxon>
        <taxon>Dothideomycetes</taxon>
        <taxon>Pleosporomycetidae</taxon>
        <taxon>Pleosporales</taxon>
        <taxon>Pleosporineae</taxon>
        <taxon>Leptosphaeriaceae</taxon>
        <taxon>Plenodomus</taxon>
    </lineage>
</organism>
<dbReference type="Pfam" id="PF00400">
    <property type="entry name" value="WD40"/>
    <property type="match status" value="2"/>
</dbReference>
<gene>
    <name evidence="4" type="ORF">T440DRAFT_510029</name>
</gene>
<evidence type="ECO:0000313" key="5">
    <source>
        <dbReference type="Proteomes" id="UP000799423"/>
    </source>
</evidence>
<feature type="repeat" description="WD" evidence="3">
    <location>
        <begin position="58"/>
        <end position="99"/>
    </location>
</feature>
<sequence>MVYATDIENGSSLGILRGHSNTITSMAFSADMSLLVSASNEKTPRLWDLTDLGCVAVLEDHEDVVDIVTFSPDGKLIASASKDTTVRLWDVDSAKCCHIFETPSSPDIRSLEFSPGCSYLTTNRGHLFIPEGGRKLSHVDEKQPVNVFVEEEWIFLNSEPATLIPYKFRAEYVEVVDDIVFFGTSSGVSTTLRVDSTESAMCQELDLVGYHPDSDANSIASDT</sequence>
<dbReference type="PROSITE" id="PS50082">
    <property type="entry name" value="WD_REPEATS_2"/>
    <property type="match status" value="2"/>
</dbReference>
<protein>
    <submittedName>
        <fullName evidence="4">WD40 repeat-like protein</fullName>
    </submittedName>
</protein>
<evidence type="ECO:0000256" key="1">
    <source>
        <dbReference type="ARBA" id="ARBA00022574"/>
    </source>
</evidence>
<dbReference type="PROSITE" id="PS50294">
    <property type="entry name" value="WD_REPEATS_REGION"/>
    <property type="match status" value="2"/>
</dbReference>
<dbReference type="SUPFAM" id="SSF50978">
    <property type="entry name" value="WD40 repeat-like"/>
    <property type="match status" value="1"/>
</dbReference>
<dbReference type="OrthoDB" id="538223at2759"/>
<dbReference type="InterPro" id="IPR019775">
    <property type="entry name" value="WD40_repeat_CS"/>
</dbReference>